<comment type="caution">
    <text evidence="2">The sequence shown here is derived from an EMBL/GenBank/DDBJ whole genome shotgun (WGS) entry which is preliminary data.</text>
</comment>
<feature type="compositionally biased region" description="Basic and acidic residues" evidence="1">
    <location>
        <begin position="1"/>
        <end position="10"/>
    </location>
</feature>
<evidence type="ECO:0000256" key="1">
    <source>
        <dbReference type="SAM" id="MobiDB-lite"/>
    </source>
</evidence>
<sequence length="163" mass="17808">MAAAHHEHAPSDVNGPPTIGQGSTHRRPVPRRSNRARRRPLIRLSVVVSPVGEEYPEASVRNLEISSLRRPGRRLAVRSVVHAASASIQRPLSAEGGRDAVACILTIKDAATSALVQCKPRISKLRVVLKCRSVRARRAFGSTHARRAACVSPGHRARPRRHN</sequence>
<proteinExistence type="predicted"/>
<feature type="region of interest" description="Disordered" evidence="1">
    <location>
        <begin position="1"/>
        <end position="36"/>
    </location>
</feature>
<dbReference type="Proteomes" id="UP000299102">
    <property type="component" value="Unassembled WGS sequence"/>
</dbReference>
<feature type="compositionally biased region" description="Basic residues" evidence="1">
    <location>
        <begin position="24"/>
        <end position="36"/>
    </location>
</feature>
<dbReference type="EMBL" id="BGZK01003512">
    <property type="protein sequence ID" value="GBP02088.1"/>
    <property type="molecule type" value="Genomic_DNA"/>
</dbReference>
<accession>A0A4C1SLJ0</accession>
<dbReference type="AlphaFoldDB" id="A0A4C1SLJ0"/>
<reference evidence="2 3" key="1">
    <citation type="journal article" date="2019" name="Commun. Biol.">
        <title>The bagworm genome reveals a unique fibroin gene that provides high tensile strength.</title>
        <authorList>
            <person name="Kono N."/>
            <person name="Nakamura H."/>
            <person name="Ohtoshi R."/>
            <person name="Tomita M."/>
            <person name="Numata K."/>
            <person name="Arakawa K."/>
        </authorList>
    </citation>
    <scope>NUCLEOTIDE SEQUENCE [LARGE SCALE GENOMIC DNA]</scope>
</reference>
<name>A0A4C1SLJ0_EUMVA</name>
<evidence type="ECO:0000313" key="3">
    <source>
        <dbReference type="Proteomes" id="UP000299102"/>
    </source>
</evidence>
<keyword evidence="3" id="KW-1185">Reference proteome</keyword>
<evidence type="ECO:0000313" key="2">
    <source>
        <dbReference type="EMBL" id="GBP02088.1"/>
    </source>
</evidence>
<organism evidence="2 3">
    <name type="scientific">Eumeta variegata</name>
    <name type="common">Bagworm moth</name>
    <name type="synonym">Eumeta japonica</name>
    <dbReference type="NCBI Taxonomy" id="151549"/>
    <lineage>
        <taxon>Eukaryota</taxon>
        <taxon>Metazoa</taxon>
        <taxon>Ecdysozoa</taxon>
        <taxon>Arthropoda</taxon>
        <taxon>Hexapoda</taxon>
        <taxon>Insecta</taxon>
        <taxon>Pterygota</taxon>
        <taxon>Neoptera</taxon>
        <taxon>Endopterygota</taxon>
        <taxon>Lepidoptera</taxon>
        <taxon>Glossata</taxon>
        <taxon>Ditrysia</taxon>
        <taxon>Tineoidea</taxon>
        <taxon>Psychidae</taxon>
        <taxon>Oiketicinae</taxon>
        <taxon>Eumeta</taxon>
    </lineage>
</organism>
<gene>
    <name evidence="2" type="ORF">EVAR_91758_1</name>
</gene>
<protein>
    <submittedName>
        <fullName evidence="2">Uncharacterized protein</fullName>
    </submittedName>
</protein>